<dbReference type="AlphaFoldDB" id="D4YY46"/>
<evidence type="ECO:0000313" key="2">
    <source>
        <dbReference type="Proteomes" id="UP000007753"/>
    </source>
</evidence>
<proteinExistence type="predicted"/>
<sequence length="349" mass="38760">MDEFARRPAEDRRAYIDEAAARRDLTPIIIEKDFWVCWTLRRLIMCPDLVGHMTFKGGTSLSKAYGIIARFSEDIDLTISRSAPLLDKVASPMDDDITGKERERRTKALKAAAQAYVATVAMPILAREIETALGTGEGWSLALDPDDKDQQTLLFVYPRSSGYGLAYGENYGGADESGYIKPRIKLEFGARGDTEPFELRPISSYLTEDFPEELPNALTEVPTLAVARTFWEKVTILHAIHHNGKLREGMSRHYYDVLMLDQAGITAEALARITLLEQVVHNKSLMFADKSASYETAVPGTLRLSPDGATQEKLERDYGAMSEMFMAAPPKFDALMKGLAAIEAAINGR</sequence>
<dbReference type="Proteomes" id="UP000007753">
    <property type="component" value="Chromosome 1"/>
</dbReference>
<name>D4YY46_SPHIU</name>
<dbReference type="KEGG" id="sjp:SJA_C1-04440"/>
<evidence type="ECO:0000313" key="1">
    <source>
        <dbReference type="EMBL" id="BAI95278.1"/>
    </source>
</evidence>
<dbReference type="Gene3D" id="3.10.450.620">
    <property type="entry name" value="JHP933, nucleotidyltransferase-like core domain"/>
    <property type="match status" value="1"/>
</dbReference>
<dbReference type="InterPro" id="IPR014942">
    <property type="entry name" value="AbiEii"/>
</dbReference>
<dbReference type="eggNOG" id="COG2253">
    <property type="taxonomic scope" value="Bacteria"/>
</dbReference>
<organism evidence="1 2">
    <name type="scientific">Sphingobium indicum (strain DSM 16413 / CCM 7287 / MTCC 6362 / UT26 / NBRC 101211 / UT26S)</name>
    <name type="common">Sphingobium japonicum</name>
    <dbReference type="NCBI Taxonomy" id="452662"/>
    <lineage>
        <taxon>Bacteria</taxon>
        <taxon>Pseudomonadati</taxon>
        <taxon>Pseudomonadota</taxon>
        <taxon>Alphaproteobacteria</taxon>
        <taxon>Sphingomonadales</taxon>
        <taxon>Sphingomonadaceae</taxon>
        <taxon>Sphingobium</taxon>
    </lineage>
</organism>
<dbReference type="GeneID" id="29272127"/>
<protein>
    <recommendedName>
        <fullName evidence="3">Nucleotidyl transferase AbiEii/AbiGii toxin family protein</fullName>
    </recommendedName>
</protein>
<keyword evidence="2" id="KW-1185">Reference proteome</keyword>
<dbReference type="Pfam" id="PF08843">
    <property type="entry name" value="AbiEii"/>
    <property type="match status" value="1"/>
</dbReference>
<dbReference type="RefSeq" id="WP_013039048.1">
    <property type="nucleotide sequence ID" value="NC_014006.1"/>
</dbReference>
<accession>D4YY46</accession>
<reference evidence="1 2" key="1">
    <citation type="journal article" date="2010" name="J. Bacteriol.">
        <title>Complete genome sequence of the representative gamma-hexachlorocyclohexane-degrading bacterium Sphingobium japonicum UT26.</title>
        <authorList>
            <person name="Nagata Y."/>
            <person name="Ohtsubo Y."/>
            <person name="Endo R."/>
            <person name="Ichikawa N."/>
            <person name="Ankai A."/>
            <person name="Oguchi A."/>
            <person name="Fukui S."/>
            <person name="Fujita N."/>
            <person name="Tsuda M."/>
        </authorList>
    </citation>
    <scope>NUCLEOTIDE SEQUENCE [LARGE SCALE GENOMIC DNA]</scope>
    <source>
        <strain evidence="2">DSM 16413 / CCM 7287 / MTCC 6362 / UT26 / NBRC 101211 / UT26S</strain>
    </source>
</reference>
<dbReference type="HOGENOM" id="CLU_066201_0_0_5"/>
<dbReference type="STRING" id="452662.SJA_C1-04440"/>
<evidence type="ECO:0008006" key="3">
    <source>
        <dbReference type="Google" id="ProtNLM"/>
    </source>
</evidence>
<dbReference type="EMBL" id="AP010803">
    <property type="protein sequence ID" value="BAI95278.1"/>
    <property type="molecule type" value="Genomic_DNA"/>
</dbReference>
<gene>
    <name evidence="1" type="ordered locus">SJA_C1-04440</name>
</gene>